<dbReference type="RefSeq" id="XP_005719167.1">
    <property type="nucleotide sequence ID" value="XM_005719110.1"/>
</dbReference>
<feature type="region of interest" description="Disordered" evidence="1">
    <location>
        <begin position="1"/>
        <end position="24"/>
    </location>
</feature>
<dbReference type="AlphaFoldDB" id="R7QP43"/>
<dbReference type="Gramene" id="CDF39256">
    <property type="protein sequence ID" value="CDF39256"/>
    <property type="gene ID" value="CHC_T00000185001"/>
</dbReference>
<gene>
    <name evidence="2" type="ORF">CHC_T00000185001</name>
</gene>
<proteinExistence type="predicted"/>
<dbReference type="EMBL" id="HG002014">
    <property type="protein sequence ID" value="CDF39256.1"/>
    <property type="molecule type" value="Genomic_DNA"/>
</dbReference>
<protein>
    <submittedName>
        <fullName evidence="2">Uncharacterized protein</fullName>
    </submittedName>
</protein>
<accession>R7QP43</accession>
<feature type="compositionally biased region" description="Polar residues" evidence="1">
    <location>
        <begin position="11"/>
        <end position="24"/>
    </location>
</feature>
<organism evidence="2 3">
    <name type="scientific">Chondrus crispus</name>
    <name type="common">Carrageen Irish moss</name>
    <name type="synonym">Polymorpha crispa</name>
    <dbReference type="NCBI Taxonomy" id="2769"/>
    <lineage>
        <taxon>Eukaryota</taxon>
        <taxon>Rhodophyta</taxon>
        <taxon>Florideophyceae</taxon>
        <taxon>Rhodymeniophycidae</taxon>
        <taxon>Gigartinales</taxon>
        <taxon>Gigartinaceae</taxon>
        <taxon>Chondrus</taxon>
    </lineage>
</organism>
<dbReference type="GeneID" id="17326890"/>
<evidence type="ECO:0000313" key="3">
    <source>
        <dbReference type="Proteomes" id="UP000012073"/>
    </source>
</evidence>
<evidence type="ECO:0000256" key="1">
    <source>
        <dbReference type="SAM" id="MobiDB-lite"/>
    </source>
</evidence>
<sequence>MPGRSALRPCLSTQAGQLSPSHSSFTPPQVLMTLIRRLTRLVWTTRPCGEKWALVTVCISHERKSKGCRP</sequence>
<keyword evidence="3" id="KW-1185">Reference proteome</keyword>
<dbReference type="Proteomes" id="UP000012073">
    <property type="component" value="Unassembled WGS sequence"/>
</dbReference>
<reference evidence="3" key="1">
    <citation type="journal article" date="2013" name="Proc. Natl. Acad. Sci. U.S.A.">
        <title>Genome structure and metabolic features in the red seaweed Chondrus crispus shed light on evolution of the Archaeplastida.</title>
        <authorList>
            <person name="Collen J."/>
            <person name="Porcel B."/>
            <person name="Carre W."/>
            <person name="Ball S.G."/>
            <person name="Chaparro C."/>
            <person name="Tonon T."/>
            <person name="Barbeyron T."/>
            <person name="Michel G."/>
            <person name="Noel B."/>
            <person name="Valentin K."/>
            <person name="Elias M."/>
            <person name="Artiguenave F."/>
            <person name="Arun A."/>
            <person name="Aury J.M."/>
            <person name="Barbosa-Neto J.F."/>
            <person name="Bothwell J.H."/>
            <person name="Bouget F.Y."/>
            <person name="Brillet L."/>
            <person name="Cabello-Hurtado F."/>
            <person name="Capella-Gutierrez S."/>
            <person name="Charrier B."/>
            <person name="Cladiere L."/>
            <person name="Cock J.M."/>
            <person name="Coelho S.M."/>
            <person name="Colleoni C."/>
            <person name="Czjzek M."/>
            <person name="Da Silva C."/>
            <person name="Delage L."/>
            <person name="Denoeud F."/>
            <person name="Deschamps P."/>
            <person name="Dittami S.M."/>
            <person name="Gabaldon T."/>
            <person name="Gachon C.M."/>
            <person name="Groisillier A."/>
            <person name="Herve C."/>
            <person name="Jabbari K."/>
            <person name="Katinka M."/>
            <person name="Kloareg B."/>
            <person name="Kowalczyk N."/>
            <person name="Labadie K."/>
            <person name="Leblanc C."/>
            <person name="Lopez P.J."/>
            <person name="McLachlan D.H."/>
            <person name="Meslet-Cladiere L."/>
            <person name="Moustafa A."/>
            <person name="Nehr Z."/>
            <person name="Nyvall Collen P."/>
            <person name="Panaud O."/>
            <person name="Partensky F."/>
            <person name="Poulain J."/>
            <person name="Rensing S.A."/>
            <person name="Rousvoal S."/>
            <person name="Samson G."/>
            <person name="Symeonidi A."/>
            <person name="Weissenbach J."/>
            <person name="Zambounis A."/>
            <person name="Wincker P."/>
            <person name="Boyen C."/>
        </authorList>
    </citation>
    <scope>NUCLEOTIDE SEQUENCE [LARGE SCALE GENOMIC DNA]</scope>
    <source>
        <strain evidence="3">cv. Stackhouse</strain>
    </source>
</reference>
<name>R7QP43_CHOCR</name>
<evidence type="ECO:0000313" key="2">
    <source>
        <dbReference type="EMBL" id="CDF39256.1"/>
    </source>
</evidence>
<dbReference type="KEGG" id="ccp:CHC_T00000185001"/>